<dbReference type="EMBL" id="JAPFQN010000006">
    <property type="protein sequence ID" value="MCX2744678.1"/>
    <property type="molecule type" value="Genomic_DNA"/>
</dbReference>
<evidence type="ECO:0000313" key="6">
    <source>
        <dbReference type="EMBL" id="MCX2744678.1"/>
    </source>
</evidence>
<reference evidence="6 7" key="1">
    <citation type="submission" date="2022-11" db="EMBL/GenBank/DDBJ databases">
        <title>The characterization of three novel Bacteroidetes species and genomic analysis of their roles in tidal elemental geochemical cycles.</title>
        <authorList>
            <person name="Ma K."/>
        </authorList>
    </citation>
    <scope>NUCLEOTIDE SEQUENCE [LARGE SCALE GENOMIC DNA]</scope>
    <source>
        <strain evidence="6 7">M17</strain>
    </source>
</reference>
<gene>
    <name evidence="6" type="primary">lptC</name>
    <name evidence="6" type="ORF">OO013_12420</name>
</gene>
<keyword evidence="3" id="KW-0812">Transmembrane</keyword>
<dbReference type="NCBIfam" id="TIGR04409">
    <property type="entry name" value="LptC_YrbK"/>
    <property type="match status" value="1"/>
</dbReference>
<evidence type="ECO:0000256" key="5">
    <source>
        <dbReference type="ARBA" id="ARBA00023136"/>
    </source>
</evidence>
<keyword evidence="7" id="KW-1185">Reference proteome</keyword>
<name>A0ABT3RSW6_9BACT</name>
<dbReference type="PANTHER" id="PTHR37481">
    <property type="entry name" value="LIPOPOLYSACCHARIDE EXPORT SYSTEM PROTEIN LPTC"/>
    <property type="match status" value="1"/>
</dbReference>
<proteinExistence type="predicted"/>
<organism evidence="6 7">
    <name type="scientific">Mangrovivirga halotolerans</name>
    <dbReference type="NCBI Taxonomy" id="2993936"/>
    <lineage>
        <taxon>Bacteria</taxon>
        <taxon>Pseudomonadati</taxon>
        <taxon>Bacteroidota</taxon>
        <taxon>Cytophagia</taxon>
        <taxon>Cytophagales</taxon>
        <taxon>Mangrovivirgaceae</taxon>
        <taxon>Mangrovivirga</taxon>
    </lineage>
</organism>
<sequence length="182" mass="20799">MKDDLFKYFLPIILLLVIASCDDMEEKSNKLKQQYSGPQAEIDSMYTVYSDSGRIVFTIRASKQVDYFNGDRDFPGPLFIEFYDDESKGEVTSTLSANKGKFSNESKLYTVSGDVVVTNIEKEEQLKTEELNWLPGSDSIYTDKFVTIKTASELLYGEGLSSNQNFTKYRILRPTGEFDYNE</sequence>
<dbReference type="InterPro" id="IPR026265">
    <property type="entry name" value="LptC"/>
</dbReference>
<dbReference type="Proteomes" id="UP001209885">
    <property type="component" value="Unassembled WGS sequence"/>
</dbReference>
<dbReference type="Pfam" id="PF06835">
    <property type="entry name" value="LptC"/>
    <property type="match status" value="1"/>
</dbReference>
<protein>
    <submittedName>
        <fullName evidence="6">LPS export ABC transporter periplasmic protein LptC</fullName>
    </submittedName>
</protein>
<dbReference type="Gene3D" id="2.60.450.10">
    <property type="entry name" value="Lipopolysaccharide (LPS) transport protein A like domain"/>
    <property type="match status" value="1"/>
</dbReference>
<accession>A0ABT3RSW6</accession>
<evidence type="ECO:0000313" key="7">
    <source>
        <dbReference type="Proteomes" id="UP001209885"/>
    </source>
</evidence>
<evidence type="ECO:0000256" key="3">
    <source>
        <dbReference type="ARBA" id="ARBA00022692"/>
    </source>
</evidence>
<keyword evidence="4" id="KW-1133">Transmembrane helix</keyword>
<keyword evidence="1" id="KW-1003">Cell membrane</keyword>
<comment type="caution">
    <text evidence="6">The sequence shown here is derived from an EMBL/GenBank/DDBJ whole genome shotgun (WGS) entry which is preliminary data.</text>
</comment>
<evidence type="ECO:0000256" key="1">
    <source>
        <dbReference type="ARBA" id="ARBA00022475"/>
    </source>
</evidence>
<keyword evidence="2" id="KW-0997">Cell inner membrane</keyword>
<dbReference type="RefSeq" id="WP_266057146.1">
    <property type="nucleotide sequence ID" value="NZ_JAPFQN010000006.1"/>
</dbReference>
<dbReference type="InterPro" id="IPR010664">
    <property type="entry name" value="LipoPS_assembly_LptC-rel"/>
</dbReference>
<dbReference type="PROSITE" id="PS51257">
    <property type="entry name" value="PROKAR_LIPOPROTEIN"/>
    <property type="match status" value="1"/>
</dbReference>
<keyword evidence="5" id="KW-0472">Membrane</keyword>
<dbReference type="InterPro" id="IPR052363">
    <property type="entry name" value="LPS_export_LptC"/>
</dbReference>
<evidence type="ECO:0000256" key="4">
    <source>
        <dbReference type="ARBA" id="ARBA00022989"/>
    </source>
</evidence>
<dbReference type="PANTHER" id="PTHR37481:SF1">
    <property type="entry name" value="LIPOPOLYSACCHARIDE EXPORT SYSTEM PROTEIN LPTC"/>
    <property type="match status" value="1"/>
</dbReference>
<evidence type="ECO:0000256" key="2">
    <source>
        <dbReference type="ARBA" id="ARBA00022519"/>
    </source>
</evidence>